<evidence type="ECO:0000256" key="1">
    <source>
        <dbReference type="SAM" id="Phobius"/>
    </source>
</evidence>
<dbReference type="SUPFAM" id="SSF54523">
    <property type="entry name" value="Pili subunits"/>
    <property type="match status" value="1"/>
</dbReference>
<accession>A0A6F8PXN6</accession>
<gene>
    <name evidence="2" type="ORF">THMIRHAS_21030</name>
</gene>
<keyword evidence="1" id="KW-1133">Transmembrane helix</keyword>
<dbReference type="EMBL" id="AP021889">
    <property type="protein sequence ID" value="BBP46730.1"/>
    <property type="molecule type" value="Genomic_DNA"/>
</dbReference>
<organism evidence="2 3">
    <name type="scientific">Thiosulfatimonas sediminis</name>
    <dbReference type="NCBI Taxonomy" id="2675054"/>
    <lineage>
        <taxon>Bacteria</taxon>
        <taxon>Pseudomonadati</taxon>
        <taxon>Pseudomonadota</taxon>
        <taxon>Gammaproteobacteria</taxon>
        <taxon>Thiotrichales</taxon>
        <taxon>Piscirickettsiaceae</taxon>
        <taxon>Thiosulfatimonas</taxon>
    </lineage>
</organism>
<evidence type="ECO:0008006" key="4">
    <source>
        <dbReference type="Google" id="ProtNLM"/>
    </source>
</evidence>
<protein>
    <recommendedName>
        <fullName evidence="4">Type II secretion system protein</fullName>
    </recommendedName>
</protein>
<evidence type="ECO:0000313" key="2">
    <source>
        <dbReference type="EMBL" id="BBP46730.1"/>
    </source>
</evidence>
<keyword evidence="1" id="KW-0812">Transmembrane</keyword>
<dbReference type="KEGG" id="tse:THMIRHAS_21030"/>
<dbReference type="InterPro" id="IPR012902">
    <property type="entry name" value="N_methyl_site"/>
</dbReference>
<dbReference type="Proteomes" id="UP000501726">
    <property type="component" value="Chromosome"/>
</dbReference>
<dbReference type="RefSeq" id="WP_173273667.1">
    <property type="nucleotide sequence ID" value="NZ_AP021889.1"/>
</dbReference>
<name>A0A6F8PXN6_9GAMM</name>
<dbReference type="NCBIfam" id="TIGR02532">
    <property type="entry name" value="IV_pilin_GFxxxE"/>
    <property type="match status" value="1"/>
</dbReference>
<reference evidence="3" key="1">
    <citation type="submission" date="2019-11" db="EMBL/GenBank/DDBJ databases">
        <title>Isolation and characterization of two novel species in the genus Thiomicrorhabdus.</title>
        <authorList>
            <person name="Mochizuki J."/>
            <person name="Kojima H."/>
            <person name="Fukui M."/>
        </authorList>
    </citation>
    <scope>NUCLEOTIDE SEQUENCE [LARGE SCALE GENOMIC DNA]</scope>
    <source>
        <strain evidence="3">aks77</strain>
    </source>
</reference>
<dbReference type="AlphaFoldDB" id="A0A6F8PXN6"/>
<keyword evidence="1" id="KW-0472">Membrane</keyword>
<dbReference type="PROSITE" id="PS00409">
    <property type="entry name" value="PROKAR_NTER_METHYL"/>
    <property type="match status" value="1"/>
</dbReference>
<proteinExistence type="predicted"/>
<dbReference type="InterPro" id="IPR045584">
    <property type="entry name" value="Pilin-like"/>
</dbReference>
<keyword evidence="3" id="KW-1185">Reference proteome</keyword>
<evidence type="ECO:0000313" key="3">
    <source>
        <dbReference type="Proteomes" id="UP000501726"/>
    </source>
</evidence>
<feature type="transmembrane region" description="Helical" evidence="1">
    <location>
        <begin position="12"/>
        <end position="35"/>
    </location>
</feature>
<sequence>MWRMTFERGFTLIEVTIALLILTMAATFLVDAYMVDVKLKAPRQEDANQIAIVKALETYLRVNLHLPCPDTDGDSRENRQLSNGISVCKNREGTLPSRDLDLPSHDAWGNPYYYRVHQRAESGVYINQVCQTASVFGSSGLRGVEDLWFCPSSHLFYCAENSGASTCDDVCAQACVNDIDPRPMPFMSINPDSLAPYFHLNTPPFGTVVGSYNLILEDSTGDTVEEGVIAVVISWGENGSTVNSASCNNAPVEEIENCDGDRRFVYHPSGENKDYVQWFTVNQAKMALIKRGAFE</sequence>